<evidence type="ECO:0008006" key="4">
    <source>
        <dbReference type="Google" id="ProtNLM"/>
    </source>
</evidence>
<proteinExistence type="predicted"/>
<protein>
    <recommendedName>
        <fullName evidence="4">Lipoprotein SmpA/OmlA domain-containing protein</fullName>
    </recommendedName>
</protein>
<accession>A0A934S339</accession>
<keyword evidence="1" id="KW-0732">Signal</keyword>
<sequence>MRLSNMTSRTFFALLFSAVCSMLFVGCETTDSAGGKKEEPPATVTKGMTEAEVIAILGEPHSVDEIEQDGVIAQIWHYEKEYVQSSTIESDGEQERSYVDHKTGQLVTVREQIYRNEQVKGTLVAELLMIDGKVIALKESEGAVSYDVNHGQR</sequence>
<dbReference type="EMBL" id="JAENIL010000027">
    <property type="protein sequence ID" value="MBK1878163.1"/>
    <property type="molecule type" value="Genomic_DNA"/>
</dbReference>
<reference evidence="2" key="1">
    <citation type="submission" date="2021-01" db="EMBL/GenBank/DDBJ databases">
        <title>Modified the classification status of verrucomicrobia.</title>
        <authorList>
            <person name="Feng X."/>
        </authorList>
    </citation>
    <scope>NUCLEOTIDE SEQUENCE</scope>
    <source>
        <strain evidence="2">KCTC 13126</strain>
    </source>
</reference>
<dbReference type="AlphaFoldDB" id="A0A934S339"/>
<feature type="chain" id="PRO_5037589390" description="Lipoprotein SmpA/OmlA domain-containing protein" evidence="1">
    <location>
        <begin position="22"/>
        <end position="153"/>
    </location>
</feature>
<evidence type="ECO:0000256" key="1">
    <source>
        <dbReference type="SAM" id="SignalP"/>
    </source>
</evidence>
<organism evidence="2 3">
    <name type="scientific">Pelagicoccus mobilis</name>
    <dbReference type="NCBI Taxonomy" id="415221"/>
    <lineage>
        <taxon>Bacteria</taxon>
        <taxon>Pseudomonadati</taxon>
        <taxon>Verrucomicrobiota</taxon>
        <taxon>Opitutia</taxon>
        <taxon>Puniceicoccales</taxon>
        <taxon>Pelagicoccaceae</taxon>
        <taxon>Pelagicoccus</taxon>
    </lineage>
</organism>
<dbReference type="PROSITE" id="PS51257">
    <property type="entry name" value="PROKAR_LIPOPROTEIN"/>
    <property type="match status" value="1"/>
</dbReference>
<keyword evidence="3" id="KW-1185">Reference proteome</keyword>
<dbReference type="Proteomes" id="UP000617628">
    <property type="component" value="Unassembled WGS sequence"/>
</dbReference>
<name>A0A934S339_9BACT</name>
<comment type="caution">
    <text evidence="2">The sequence shown here is derived from an EMBL/GenBank/DDBJ whole genome shotgun (WGS) entry which is preliminary data.</text>
</comment>
<evidence type="ECO:0000313" key="3">
    <source>
        <dbReference type="Proteomes" id="UP000617628"/>
    </source>
</evidence>
<evidence type="ECO:0000313" key="2">
    <source>
        <dbReference type="EMBL" id="MBK1878163.1"/>
    </source>
</evidence>
<dbReference type="RefSeq" id="WP_200356376.1">
    <property type="nucleotide sequence ID" value="NZ_JAENIL010000027.1"/>
</dbReference>
<feature type="signal peptide" evidence="1">
    <location>
        <begin position="1"/>
        <end position="21"/>
    </location>
</feature>
<gene>
    <name evidence="2" type="ORF">JIN87_14890</name>
</gene>